<protein>
    <submittedName>
        <fullName evidence="3">Uncharacterized protein</fullName>
    </submittedName>
</protein>
<keyword evidence="4" id="KW-1185">Reference proteome</keyword>
<evidence type="ECO:0000313" key="3">
    <source>
        <dbReference type="EMBL" id="KAH7033630.1"/>
    </source>
</evidence>
<organism evidence="3 4">
    <name type="scientific">Microdochium trichocladiopsis</name>
    <dbReference type="NCBI Taxonomy" id="1682393"/>
    <lineage>
        <taxon>Eukaryota</taxon>
        <taxon>Fungi</taxon>
        <taxon>Dikarya</taxon>
        <taxon>Ascomycota</taxon>
        <taxon>Pezizomycotina</taxon>
        <taxon>Sordariomycetes</taxon>
        <taxon>Xylariomycetidae</taxon>
        <taxon>Xylariales</taxon>
        <taxon>Microdochiaceae</taxon>
        <taxon>Microdochium</taxon>
    </lineage>
</organism>
<dbReference type="RefSeq" id="XP_046014462.1">
    <property type="nucleotide sequence ID" value="XM_046147884.1"/>
</dbReference>
<name>A0A9P8Y7J4_9PEZI</name>
<evidence type="ECO:0000313" key="4">
    <source>
        <dbReference type="Proteomes" id="UP000756346"/>
    </source>
</evidence>
<proteinExistence type="predicted"/>
<accession>A0A9P8Y7J4</accession>
<feature type="compositionally biased region" description="Basic and acidic residues" evidence="1">
    <location>
        <begin position="178"/>
        <end position="188"/>
    </location>
</feature>
<reference evidence="3" key="1">
    <citation type="journal article" date="2021" name="Nat. Commun.">
        <title>Genetic determinants of endophytism in the Arabidopsis root mycobiome.</title>
        <authorList>
            <person name="Mesny F."/>
            <person name="Miyauchi S."/>
            <person name="Thiergart T."/>
            <person name="Pickel B."/>
            <person name="Atanasova L."/>
            <person name="Karlsson M."/>
            <person name="Huettel B."/>
            <person name="Barry K.W."/>
            <person name="Haridas S."/>
            <person name="Chen C."/>
            <person name="Bauer D."/>
            <person name="Andreopoulos W."/>
            <person name="Pangilinan J."/>
            <person name="LaButti K."/>
            <person name="Riley R."/>
            <person name="Lipzen A."/>
            <person name="Clum A."/>
            <person name="Drula E."/>
            <person name="Henrissat B."/>
            <person name="Kohler A."/>
            <person name="Grigoriev I.V."/>
            <person name="Martin F.M."/>
            <person name="Hacquard S."/>
        </authorList>
    </citation>
    <scope>NUCLEOTIDE SEQUENCE</scope>
    <source>
        <strain evidence="3">MPI-CAGE-CH-0230</strain>
    </source>
</reference>
<feature type="transmembrane region" description="Helical" evidence="2">
    <location>
        <begin position="349"/>
        <end position="368"/>
    </location>
</feature>
<keyword evidence="2" id="KW-0812">Transmembrane</keyword>
<keyword evidence="2" id="KW-1133">Transmembrane helix</keyword>
<feature type="transmembrane region" description="Helical" evidence="2">
    <location>
        <begin position="12"/>
        <end position="36"/>
    </location>
</feature>
<dbReference type="EMBL" id="JAGTJQ010000004">
    <property type="protein sequence ID" value="KAH7033630.1"/>
    <property type="molecule type" value="Genomic_DNA"/>
</dbReference>
<comment type="caution">
    <text evidence="3">The sequence shown here is derived from an EMBL/GenBank/DDBJ whole genome shotgun (WGS) entry which is preliminary data.</text>
</comment>
<keyword evidence="2" id="KW-0472">Membrane</keyword>
<dbReference type="GeneID" id="70177430"/>
<evidence type="ECO:0000256" key="2">
    <source>
        <dbReference type="SAM" id="Phobius"/>
    </source>
</evidence>
<feature type="transmembrane region" description="Helical" evidence="2">
    <location>
        <begin position="388"/>
        <end position="408"/>
    </location>
</feature>
<feature type="region of interest" description="Disordered" evidence="1">
    <location>
        <begin position="178"/>
        <end position="199"/>
    </location>
</feature>
<dbReference type="AlphaFoldDB" id="A0A9P8Y7J4"/>
<feature type="compositionally biased region" description="Polar residues" evidence="1">
    <location>
        <begin position="190"/>
        <end position="199"/>
    </location>
</feature>
<evidence type="ECO:0000256" key="1">
    <source>
        <dbReference type="SAM" id="MobiDB-lite"/>
    </source>
</evidence>
<dbReference type="Proteomes" id="UP000756346">
    <property type="component" value="Unassembled WGS sequence"/>
</dbReference>
<gene>
    <name evidence="3" type="ORF">B0I36DRAFT_110998</name>
</gene>
<sequence length="440" mass="49469">MATSSWRRTIQWKILLAVGVLGTLWPFLALIVIVAAGRVRIGSGQSSDADGGNGNSPSPSSTSPYLIFSSLALLHFGGILPARKSADGKLIHEYQVKMHYFPYAFGYEWPRSWTRSGATGIIRAENRMGLFAFGTSLELPKDLMAVGRSMDLRPQDYLCLDDAYVKRWSSNSTEVRTKAREWPAEHHPRGTNSTSRQDLTTADRVVQEAMETDNLWAEWVRSVRHDIPSPLCTNTFFDMYSRIEPKHYLHRSFSNPMPLLLLLFIEYNLVSALFSHIRRSFLAPLMARGARRSLKVKRATLGVDECICPHGIQKQQICLCTPGPLAEDPNHPTTSAAALVRGDVPRRHMPATFLIHILATLVMLLKAWSLKRHVDMLDKALGAGGMRATYGSGFILFRFGVLVVAQLSRACWDKLATMDKEEYELWAVRHEVVREDKKTS</sequence>